<evidence type="ECO:0000256" key="1">
    <source>
        <dbReference type="SAM" id="MobiDB-lite"/>
    </source>
</evidence>
<dbReference type="Gene3D" id="1.25.40.10">
    <property type="entry name" value="Tetratricopeptide repeat domain"/>
    <property type="match status" value="1"/>
</dbReference>
<reference evidence="2" key="1">
    <citation type="journal article" date="2014" name="Int. J. Syst. Evol. Microbiol.">
        <title>Complete genome sequence of Corynebacterium casei LMG S-19264T (=DSM 44701T), isolated from a smear-ripened cheese.</title>
        <authorList>
            <consortium name="US DOE Joint Genome Institute (JGI-PGF)"/>
            <person name="Walter F."/>
            <person name="Albersmeier A."/>
            <person name="Kalinowski J."/>
            <person name="Ruckert C."/>
        </authorList>
    </citation>
    <scope>NUCLEOTIDE SEQUENCE</scope>
    <source>
        <strain evidence="2">KCTC 12870</strain>
    </source>
</reference>
<dbReference type="EMBL" id="BMXG01000005">
    <property type="protein sequence ID" value="GHB97095.1"/>
    <property type="molecule type" value="Genomic_DNA"/>
</dbReference>
<evidence type="ECO:0000313" key="3">
    <source>
        <dbReference type="Proteomes" id="UP000642829"/>
    </source>
</evidence>
<feature type="compositionally biased region" description="Polar residues" evidence="1">
    <location>
        <begin position="281"/>
        <end position="295"/>
    </location>
</feature>
<gene>
    <name evidence="2" type="ORF">GCM10007047_11360</name>
</gene>
<evidence type="ECO:0008006" key="4">
    <source>
        <dbReference type="Google" id="ProtNLM"/>
    </source>
</evidence>
<protein>
    <recommendedName>
        <fullName evidence="4">Tetratricopeptide repeat protein</fullName>
    </recommendedName>
</protein>
<accession>A0A8J3GE86</accession>
<dbReference type="RefSeq" id="WP_189512790.1">
    <property type="nucleotide sequence ID" value="NZ_BMXG01000005.1"/>
</dbReference>
<sequence>MPLDRESWLYRTGRRLALTAAVLMGVGLACAPLQNRVWGEVKSFQPEMNLRDLEDALGQGVIIGLLGGFRTLVADFVYLRASYYWEKSDRPNTEALLALTTSIDPRPLYFWLNAARIISYDIPVWRVRERGDFEDVPQAYKDHIYQEQVDRAMGLLDRAQSFHPDNMQIPLEKARIYYDKVKDYENAAKYYHQVTQMPDAPYYAARIYANALDNLGRSREAYEFLRELYPTLPPSEEVPQASREVVLERIREFENDLDMPLIERFPPQSIELAAPDPVNLTPFSTTGEGTSASED</sequence>
<proteinExistence type="predicted"/>
<dbReference type="SUPFAM" id="SSF48452">
    <property type="entry name" value="TPR-like"/>
    <property type="match status" value="1"/>
</dbReference>
<organism evidence="2 3">
    <name type="scientific">Cerasicoccus arenae</name>
    <dbReference type="NCBI Taxonomy" id="424488"/>
    <lineage>
        <taxon>Bacteria</taxon>
        <taxon>Pseudomonadati</taxon>
        <taxon>Verrucomicrobiota</taxon>
        <taxon>Opitutia</taxon>
        <taxon>Puniceicoccales</taxon>
        <taxon>Cerasicoccaceae</taxon>
        <taxon>Cerasicoccus</taxon>
    </lineage>
</organism>
<dbReference type="Proteomes" id="UP000642829">
    <property type="component" value="Unassembled WGS sequence"/>
</dbReference>
<comment type="caution">
    <text evidence="2">The sequence shown here is derived from an EMBL/GenBank/DDBJ whole genome shotgun (WGS) entry which is preliminary data.</text>
</comment>
<keyword evidence="3" id="KW-1185">Reference proteome</keyword>
<dbReference type="AlphaFoldDB" id="A0A8J3GE86"/>
<dbReference type="InterPro" id="IPR011990">
    <property type="entry name" value="TPR-like_helical_dom_sf"/>
</dbReference>
<reference evidence="2" key="2">
    <citation type="submission" date="2020-09" db="EMBL/GenBank/DDBJ databases">
        <authorList>
            <person name="Sun Q."/>
            <person name="Kim S."/>
        </authorList>
    </citation>
    <scope>NUCLEOTIDE SEQUENCE</scope>
    <source>
        <strain evidence="2">KCTC 12870</strain>
    </source>
</reference>
<dbReference type="PROSITE" id="PS51257">
    <property type="entry name" value="PROKAR_LIPOPROTEIN"/>
    <property type="match status" value="1"/>
</dbReference>
<evidence type="ECO:0000313" key="2">
    <source>
        <dbReference type="EMBL" id="GHB97095.1"/>
    </source>
</evidence>
<name>A0A8J3GE86_9BACT</name>
<feature type="region of interest" description="Disordered" evidence="1">
    <location>
        <begin position="273"/>
        <end position="295"/>
    </location>
</feature>